<evidence type="ECO:0000313" key="1">
    <source>
        <dbReference type="EMBL" id="MPC97857.1"/>
    </source>
</evidence>
<comment type="caution">
    <text evidence="1">The sequence shown here is derived from an EMBL/GenBank/DDBJ whole genome shotgun (WGS) entry which is preliminary data.</text>
</comment>
<name>A0A5B7JXG7_PORTR</name>
<dbReference type="Proteomes" id="UP000324222">
    <property type="component" value="Unassembled WGS sequence"/>
</dbReference>
<proteinExistence type="predicted"/>
<sequence length="116" mass="12029">MLAVLCKRSGFVCGGGGGGGAAAAGMMGFRIITSYALFSLLIKEVEHDCTTATTTTTTCTGRGVPGLYICRFRERFLAGGDLKPHPASTTRLPPLTVEAEVALLLWLCVAACCSVA</sequence>
<protein>
    <submittedName>
        <fullName evidence="1">Uncharacterized protein</fullName>
    </submittedName>
</protein>
<organism evidence="1 2">
    <name type="scientific">Portunus trituberculatus</name>
    <name type="common">Swimming crab</name>
    <name type="synonym">Neptunus trituberculatus</name>
    <dbReference type="NCBI Taxonomy" id="210409"/>
    <lineage>
        <taxon>Eukaryota</taxon>
        <taxon>Metazoa</taxon>
        <taxon>Ecdysozoa</taxon>
        <taxon>Arthropoda</taxon>
        <taxon>Crustacea</taxon>
        <taxon>Multicrustacea</taxon>
        <taxon>Malacostraca</taxon>
        <taxon>Eumalacostraca</taxon>
        <taxon>Eucarida</taxon>
        <taxon>Decapoda</taxon>
        <taxon>Pleocyemata</taxon>
        <taxon>Brachyura</taxon>
        <taxon>Eubrachyura</taxon>
        <taxon>Portunoidea</taxon>
        <taxon>Portunidae</taxon>
        <taxon>Portuninae</taxon>
        <taxon>Portunus</taxon>
    </lineage>
</organism>
<gene>
    <name evidence="1" type="ORF">E2C01_093194</name>
</gene>
<accession>A0A5B7JXG7</accession>
<keyword evidence="2" id="KW-1185">Reference proteome</keyword>
<reference evidence="1 2" key="1">
    <citation type="submission" date="2019-05" db="EMBL/GenBank/DDBJ databases">
        <title>Another draft genome of Portunus trituberculatus and its Hox gene families provides insights of decapod evolution.</title>
        <authorList>
            <person name="Jeong J.-H."/>
            <person name="Song I."/>
            <person name="Kim S."/>
            <person name="Choi T."/>
            <person name="Kim D."/>
            <person name="Ryu S."/>
            <person name="Kim W."/>
        </authorList>
    </citation>
    <scope>NUCLEOTIDE SEQUENCE [LARGE SCALE GENOMIC DNA]</scope>
    <source>
        <tissue evidence="1">Muscle</tissue>
    </source>
</reference>
<dbReference type="AlphaFoldDB" id="A0A5B7JXG7"/>
<evidence type="ECO:0000313" key="2">
    <source>
        <dbReference type="Proteomes" id="UP000324222"/>
    </source>
</evidence>
<dbReference type="EMBL" id="VSRR010111741">
    <property type="protein sequence ID" value="MPC97857.1"/>
    <property type="molecule type" value="Genomic_DNA"/>
</dbReference>